<keyword evidence="3" id="KW-1185">Reference proteome</keyword>
<feature type="region of interest" description="Disordered" evidence="1">
    <location>
        <begin position="1031"/>
        <end position="1089"/>
    </location>
</feature>
<feature type="compositionally biased region" description="Polar residues" evidence="1">
    <location>
        <begin position="1"/>
        <end position="16"/>
    </location>
</feature>
<name>A0A9N8HQC8_9STRA</name>
<feature type="region of interest" description="Disordered" evidence="1">
    <location>
        <begin position="387"/>
        <end position="421"/>
    </location>
</feature>
<sequence>MEGLSQQRESSGSPSRLSRRKDSSCSPLGRKIPRSQRLSHEKLQGIAIVSSDSACKNNDDGKPASPVAGVSARKTRRRISHDQSNVNDNNCPESTINGPITTTTVPSYRQSPSKYKYHTPTKAKKKKRGRLLRLVQDDVIDTLTMRDVLCKGVQEPADMARCGPTADDISTASTSRSSASGTNPQQSSDSASVITTIDSDKELELTSRQIRLELRQAEMQELLEEAERAAASGQKSFAGRTSTFGYDDPELELPPGGFKPKSTPISQRLVRRSLNFGSPLGRRILPDNASNKISVKALRDVAEVVPTFKDFHMHLRTHFLRKNVSESSLFFKEIAPSDDINKDTTVESESAPGVRTHENEQTSMQLWNSFASLSSWQLATLKTTNENDDAELNSSQQQKPADSVTESPSTNHRRGDSPSREMFGDLLAQHRQTNGQQHGVDVPSGLGLHAALKLQREGSSNRNNTTHRRRDTSNHQPAGEVRSCPTTPERGLSDPTVVDADPIPRAFSDCHQAVDRNDDVPGSPSSPILLDDLDITDVSFTPNNQEQNRVYDGPSPPPGLPLTPKENFREVFNATFTTPDDERASRGELIAAHPANRSNLGPDFVTPMRLRDIRDENLSAWPSEAFLSDTPLARSGKQRAGQPVREGTERVSINAINLQHVEDTGLRLEKHGSPFLLNGMYGMHGTSDSGILENTPFRNGNPDAYARNLMQSLQGDSPRRMDDAREVIDVEVLRNGCASAEGMYDDAEGNDKSCLPPLRTTLFPLLDNSDRGEARLPLRLNDPTEIISVEEHEHPSTGQVVVLTEIDNVKTSPCNNQGSVAGDSTMANQSKATADFPCECIISPASSLESEADDKGGRTGGWNLLEQASGESKHQSLQAAVAMFARISPSGPLNNSSNSDNGLLSSKENDEFMSNYLYCSKTSEPSDPSPPTSTPICSGAVPCQETRMPCGEIAIDSCVDSFFDAALKFLPKKSPEGSRFLSLSRDDNNVESKRSSFSWYDLANERFDLLLESIMGGEHRKGDQCRLSFQAPTLKERKAPPSSGLQYEDVSGEYDDDLGGVIFVRPSTSTSSPPRATEEQRRSRNPKAT</sequence>
<proteinExistence type="predicted"/>
<feature type="region of interest" description="Disordered" evidence="1">
    <location>
        <begin position="160"/>
        <end position="193"/>
    </location>
</feature>
<feature type="region of interest" description="Disordered" evidence="1">
    <location>
        <begin position="849"/>
        <end position="870"/>
    </location>
</feature>
<dbReference type="EMBL" id="CAICTM010000969">
    <property type="protein sequence ID" value="CAB9518908.1"/>
    <property type="molecule type" value="Genomic_DNA"/>
</dbReference>
<feature type="region of interest" description="Disordered" evidence="1">
    <location>
        <begin position="341"/>
        <end position="360"/>
    </location>
</feature>
<feature type="compositionally biased region" description="Polar residues" evidence="1">
    <location>
        <begin position="181"/>
        <end position="193"/>
    </location>
</feature>
<feature type="compositionally biased region" description="Basic residues" evidence="1">
    <location>
        <begin position="115"/>
        <end position="128"/>
    </location>
</feature>
<feature type="compositionally biased region" description="Low complexity" evidence="1">
    <location>
        <begin position="170"/>
        <end position="180"/>
    </location>
</feature>
<reference evidence="2" key="1">
    <citation type="submission" date="2020-06" db="EMBL/GenBank/DDBJ databases">
        <authorList>
            <consortium name="Plant Systems Biology data submission"/>
        </authorList>
    </citation>
    <scope>NUCLEOTIDE SEQUENCE</scope>
    <source>
        <strain evidence="2">D6</strain>
    </source>
</reference>
<feature type="compositionally biased region" description="Polar residues" evidence="1">
    <location>
        <begin position="392"/>
        <end position="410"/>
    </location>
</feature>
<feature type="region of interest" description="Disordered" evidence="1">
    <location>
        <begin position="455"/>
        <end position="501"/>
    </location>
</feature>
<evidence type="ECO:0000256" key="1">
    <source>
        <dbReference type="SAM" id="MobiDB-lite"/>
    </source>
</evidence>
<protein>
    <submittedName>
        <fullName evidence="2">Uncharacterized protein</fullName>
    </submittedName>
</protein>
<organism evidence="2 3">
    <name type="scientific">Seminavis robusta</name>
    <dbReference type="NCBI Taxonomy" id="568900"/>
    <lineage>
        <taxon>Eukaryota</taxon>
        <taxon>Sar</taxon>
        <taxon>Stramenopiles</taxon>
        <taxon>Ochrophyta</taxon>
        <taxon>Bacillariophyta</taxon>
        <taxon>Bacillariophyceae</taxon>
        <taxon>Bacillariophycidae</taxon>
        <taxon>Naviculales</taxon>
        <taxon>Naviculaceae</taxon>
        <taxon>Seminavis</taxon>
    </lineage>
</organism>
<dbReference type="Proteomes" id="UP001153069">
    <property type="component" value="Unassembled WGS sequence"/>
</dbReference>
<comment type="caution">
    <text evidence="2">The sequence shown here is derived from an EMBL/GenBank/DDBJ whole genome shotgun (WGS) entry which is preliminary data.</text>
</comment>
<dbReference type="AlphaFoldDB" id="A0A9N8HQC8"/>
<feature type="compositionally biased region" description="Polar residues" evidence="1">
    <location>
        <begin position="82"/>
        <end position="113"/>
    </location>
</feature>
<accession>A0A9N8HQC8</accession>
<gene>
    <name evidence="2" type="ORF">SEMRO_971_G226510.1</name>
</gene>
<evidence type="ECO:0000313" key="2">
    <source>
        <dbReference type="EMBL" id="CAB9518908.1"/>
    </source>
</evidence>
<dbReference type="OrthoDB" id="57159at2759"/>
<evidence type="ECO:0000313" key="3">
    <source>
        <dbReference type="Proteomes" id="UP001153069"/>
    </source>
</evidence>
<feature type="region of interest" description="Disordered" evidence="1">
    <location>
        <begin position="1"/>
        <end position="128"/>
    </location>
</feature>